<organism evidence="5 6">
    <name type="scientific">Desulfovibrio psychrotolerans</name>
    <dbReference type="NCBI Taxonomy" id="415242"/>
    <lineage>
        <taxon>Bacteria</taxon>
        <taxon>Pseudomonadati</taxon>
        <taxon>Thermodesulfobacteriota</taxon>
        <taxon>Desulfovibrionia</taxon>
        <taxon>Desulfovibrionales</taxon>
        <taxon>Desulfovibrionaceae</taxon>
        <taxon>Desulfovibrio</taxon>
    </lineage>
</organism>
<keyword evidence="1" id="KW-0678">Repressor</keyword>
<dbReference type="Proteomes" id="UP000503820">
    <property type="component" value="Unassembled WGS sequence"/>
</dbReference>
<dbReference type="RefSeq" id="WP_205245113.1">
    <property type="nucleotide sequence ID" value="NZ_BLVP01000002.1"/>
</dbReference>
<dbReference type="Pfam" id="PF08220">
    <property type="entry name" value="HTH_DeoR"/>
    <property type="match status" value="1"/>
</dbReference>
<dbReference type="EMBL" id="BLVP01000002">
    <property type="protein sequence ID" value="GFM36197.1"/>
    <property type="molecule type" value="Genomic_DNA"/>
</dbReference>
<dbReference type="Pfam" id="PF00455">
    <property type="entry name" value="DeoRC"/>
    <property type="match status" value="1"/>
</dbReference>
<evidence type="ECO:0000256" key="3">
    <source>
        <dbReference type="ARBA" id="ARBA00023163"/>
    </source>
</evidence>
<name>A0A7J0BR52_9BACT</name>
<protein>
    <submittedName>
        <fullName evidence="5">DeoR family transcriptional regulator</fullName>
    </submittedName>
</protein>
<dbReference type="InterPro" id="IPR001034">
    <property type="entry name" value="DeoR_HTH"/>
</dbReference>
<keyword evidence="2" id="KW-0805">Transcription regulation</keyword>
<dbReference type="Gene3D" id="1.10.10.10">
    <property type="entry name" value="Winged helix-like DNA-binding domain superfamily/Winged helix DNA-binding domain"/>
    <property type="match status" value="1"/>
</dbReference>
<dbReference type="SMART" id="SM00420">
    <property type="entry name" value="HTH_DEOR"/>
    <property type="match status" value="1"/>
</dbReference>
<evidence type="ECO:0000313" key="6">
    <source>
        <dbReference type="Proteomes" id="UP000503820"/>
    </source>
</evidence>
<keyword evidence="3" id="KW-0804">Transcription</keyword>
<dbReference type="PROSITE" id="PS51000">
    <property type="entry name" value="HTH_DEOR_2"/>
    <property type="match status" value="1"/>
</dbReference>
<dbReference type="Gene3D" id="3.30.750.70">
    <property type="entry name" value="4-hydroxybutyrate coenzyme like domains"/>
    <property type="match status" value="1"/>
</dbReference>
<dbReference type="InterPro" id="IPR050313">
    <property type="entry name" value="Carb_Metab_HTH_regulators"/>
</dbReference>
<dbReference type="GO" id="GO:0003700">
    <property type="term" value="F:DNA-binding transcription factor activity"/>
    <property type="evidence" value="ECO:0007669"/>
    <property type="project" value="InterPro"/>
</dbReference>
<dbReference type="SUPFAM" id="SSF46785">
    <property type="entry name" value="Winged helix' DNA-binding domain"/>
    <property type="match status" value="1"/>
</dbReference>
<evidence type="ECO:0000313" key="5">
    <source>
        <dbReference type="EMBL" id="GFM36197.1"/>
    </source>
</evidence>
<dbReference type="InterPro" id="IPR037171">
    <property type="entry name" value="NagB/RpiA_transferase-like"/>
</dbReference>
<feature type="domain" description="HTH deoR-type" evidence="4">
    <location>
        <begin position="4"/>
        <end position="59"/>
    </location>
</feature>
<comment type="caution">
    <text evidence="5">The sequence shown here is derived from an EMBL/GenBank/DDBJ whole genome shotgun (WGS) entry which is preliminary data.</text>
</comment>
<proteinExistence type="predicted"/>
<accession>A0A7J0BR52</accession>
<evidence type="ECO:0000256" key="2">
    <source>
        <dbReference type="ARBA" id="ARBA00023015"/>
    </source>
</evidence>
<dbReference type="AlphaFoldDB" id="A0A7J0BR52"/>
<dbReference type="InterPro" id="IPR036388">
    <property type="entry name" value="WH-like_DNA-bd_sf"/>
</dbReference>
<dbReference type="InterPro" id="IPR014036">
    <property type="entry name" value="DeoR-like_C"/>
</dbReference>
<sequence length="272" mass="29230">MPLSERQTQILARLQHAGGSLSSSELTDTFGVSVQTIRKDLNELSNQGLVQRVHGGITLPNRNLSFSNRQVINLEAKRAIARAVAASLPEGACIFLGIGTTPQQVALALLDHPGLQVITNNLNAAMTLCHNPRIETLLAGGRVRPSDQDMTGEDTTAFLRRFRVNFGIFGIGGLSARGDLMDFSPEESHISRAIIECSEQRILVADSSKYLRNAPVRSGSLSDVHLYVTESICPSVAALLEQAGTELLCAGSGGVRTASKTGRTARRQEMEP</sequence>
<dbReference type="PRINTS" id="PR00037">
    <property type="entry name" value="HTHLACR"/>
</dbReference>
<dbReference type="SMART" id="SM01134">
    <property type="entry name" value="DeoRC"/>
    <property type="match status" value="1"/>
</dbReference>
<dbReference type="PANTHER" id="PTHR30363:SF4">
    <property type="entry name" value="GLYCEROL-3-PHOSPHATE REGULON REPRESSOR"/>
    <property type="match status" value="1"/>
</dbReference>
<dbReference type="PANTHER" id="PTHR30363">
    <property type="entry name" value="HTH-TYPE TRANSCRIPTIONAL REGULATOR SRLR-RELATED"/>
    <property type="match status" value="1"/>
</dbReference>
<evidence type="ECO:0000256" key="1">
    <source>
        <dbReference type="ARBA" id="ARBA00022491"/>
    </source>
</evidence>
<dbReference type="SUPFAM" id="SSF100950">
    <property type="entry name" value="NagB/RpiA/CoA transferase-like"/>
    <property type="match status" value="1"/>
</dbReference>
<dbReference type="InterPro" id="IPR036390">
    <property type="entry name" value="WH_DNA-bd_sf"/>
</dbReference>
<reference evidence="5 6" key="1">
    <citation type="submission" date="2020-05" db="EMBL/GenBank/DDBJ databases">
        <title>Draft genome sequence of Desulfovibrio psychrotolerans JS1T.</title>
        <authorList>
            <person name="Ueno A."/>
            <person name="Tamazawa S."/>
            <person name="Tamamura S."/>
            <person name="Murakami T."/>
            <person name="Kiyama T."/>
            <person name="Inomata H."/>
            <person name="Amano Y."/>
            <person name="Miyakawa K."/>
            <person name="Tamaki H."/>
            <person name="Naganuma T."/>
            <person name="Kaneko K."/>
        </authorList>
    </citation>
    <scope>NUCLEOTIDE SEQUENCE [LARGE SCALE GENOMIC DNA]</scope>
    <source>
        <strain evidence="5 6">JS1</strain>
    </source>
</reference>
<keyword evidence="6" id="KW-1185">Reference proteome</keyword>
<evidence type="ECO:0000259" key="4">
    <source>
        <dbReference type="PROSITE" id="PS51000"/>
    </source>
</evidence>
<gene>
    <name evidence="5" type="ORF">DSM19430T_08810</name>
</gene>